<organism evidence="2 3">
    <name type="scientific">Echria macrotheca</name>
    <dbReference type="NCBI Taxonomy" id="438768"/>
    <lineage>
        <taxon>Eukaryota</taxon>
        <taxon>Fungi</taxon>
        <taxon>Dikarya</taxon>
        <taxon>Ascomycota</taxon>
        <taxon>Pezizomycotina</taxon>
        <taxon>Sordariomycetes</taxon>
        <taxon>Sordariomycetidae</taxon>
        <taxon>Sordariales</taxon>
        <taxon>Schizotheciaceae</taxon>
        <taxon>Echria</taxon>
    </lineage>
</organism>
<dbReference type="AlphaFoldDB" id="A0AAJ0EZV4"/>
<proteinExistence type="predicted"/>
<name>A0AAJ0EZV4_9PEZI</name>
<reference evidence="2" key="1">
    <citation type="submission" date="2023-06" db="EMBL/GenBank/DDBJ databases">
        <title>Genome-scale phylogeny and comparative genomics of the fungal order Sordariales.</title>
        <authorList>
            <consortium name="Lawrence Berkeley National Laboratory"/>
            <person name="Hensen N."/>
            <person name="Bonometti L."/>
            <person name="Westerberg I."/>
            <person name="Brannstrom I.O."/>
            <person name="Guillou S."/>
            <person name="Cros-Aarteil S."/>
            <person name="Calhoun S."/>
            <person name="Haridas S."/>
            <person name="Kuo A."/>
            <person name="Mondo S."/>
            <person name="Pangilinan J."/>
            <person name="Riley R."/>
            <person name="Labutti K."/>
            <person name="Andreopoulos B."/>
            <person name="Lipzen A."/>
            <person name="Chen C."/>
            <person name="Yanf M."/>
            <person name="Daum C."/>
            <person name="Ng V."/>
            <person name="Clum A."/>
            <person name="Steindorff A."/>
            <person name="Ohm R."/>
            <person name="Martin F."/>
            <person name="Silar P."/>
            <person name="Natvig D."/>
            <person name="Lalanne C."/>
            <person name="Gautier V."/>
            <person name="Ament-Velasquez S.L."/>
            <person name="Kruys A."/>
            <person name="Hutchinson M.I."/>
            <person name="Powell A.J."/>
            <person name="Barry K."/>
            <person name="Miller A.N."/>
            <person name="Grigoriev I.V."/>
            <person name="Debuchy R."/>
            <person name="Gladieux P."/>
            <person name="Thoren M.H."/>
            <person name="Johannesson H."/>
        </authorList>
    </citation>
    <scope>NUCLEOTIDE SEQUENCE</scope>
    <source>
        <strain evidence="2">PSN4</strain>
    </source>
</reference>
<accession>A0AAJ0EZV4</accession>
<gene>
    <name evidence="2" type="ORF">QBC47DRAFT_465575</name>
</gene>
<feature type="region of interest" description="Disordered" evidence="1">
    <location>
        <begin position="1"/>
        <end position="39"/>
    </location>
</feature>
<evidence type="ECO:0000313" key="2">
    <source>
        <dbReference type="EMBL" id="KAK1749441.1"/>
    </source>
</evidence>
<dbReference type="Proteomes" id="UP001239445">
    <property type="component" value="Unassembled WGS sequence"/>
</dbReference>
<feature type="compositionally biased region" description="Basic and acidic residues" evidence="1">
    <location>
        <begin position="17"/>
        <end position="37"/>
    </location>
</feature>
<protein>
    <submittedName>
        <fullName evidence="2">Uncharacterized protein</fullName>
    </submittedName>
</protein>
<dbReference type="EMBL" id="MU839858">
    <property type="protein sequence ID" value="KAK1749441.1"/>
    <property type="molecule type" value="Genomic_DNA"/>
</dbReference>
<keyword evidence="3" id="KW-1185">Reference proteome</keyword>
<evidence type="ECO:0000256" key="1">
    <source>
        <dbReference type="SAM" id="MobiDB-lite"/>
    </source>
</evidence>
<sequence>MPEMSMRNPRPSASRLAYKDREKSDDGVKNDNREKKGANGVPSVLNLTIFLPGRTHAQSIELSFDPAWAPSLEPIAINFDASQGMAIAQSQTGKFGSRQVKLRDTVVATTALTARLAGTQTKQTRPAWPWWKKLAVAFLAIIPAVILLRRFSSTTSKVPGSHVQAAELDFHTPISVAAENYVTAVQSLTGEIVAKSPNGTLLSPKAATDAIWSLKNSMGDLCHYAGYIPHRPDLGQLCHDFLGACSAAEDAVTYPNITAKHASDMAALLRETTDAFDELDDWRKDRGDESSSLYDVIDDEEANKEIARQRQRHTFQTADLLQRYVPRELKSCARMLTQFRYFDFQLREMAAKAPYVTEAFEYEMTKTAFGSSDNLEDIGALLKRLTDAGLPFAAEILRRVETGIGSLEEAVSHLQPLNMTIHRITHPDGPAPKTGTELVLGYLSLLFPVLSAPIADPDPYFEEAYAARLEMQKVSERIQAQLPVDN</sequence>
<comment type="caution">
    <text evidence="2">The sequence shown here is derived from an EMBL/GenBank/DDBJ whole genome shotgun (WGS) entry which is preliminary data.</text>
</comment>
<evidence type="ECO:0000313" key="3">
    <source>
        <dbReference type="Proteomes" id="UP001239445"/>
    </source>
</evidence>